<organism evidence="2 3">
    <name type="scientific">Drosophila mojavensis</name>
    <name type="common">Fruit fly</name>
    <dbReference type="NCBI Taxonomy" id="7230"/>
    <lineage>
        <taxon>Eukaryota</taxon>
        <taxon>Metazoa</taxon>
        <taxon>Ecdysozoa</taxon>
        <taxon>Arthropoda</taxon>
        <taxon>Hexapoda</taxon>
        <taxon>Insecta</taxon>
        <taxon>Pterygota</taxon>
        <taxon>Neoptera</taxon>
        <taxon>Endopterygota</taxon>
        <taxon>Diptera</taxon>
        <taxon>Brachycera</taxon>
        <taxon>Muscomorpha</taxon>
        <taxon>Ephydroidea</taxon>
        <taxon>Drosophilidae</taxon>
        <taxon>Drosophila</taxon>
    </lineage>
</organism>
<accession>B4L9G4</accession>
<sequence>MAGQASNNKRTIREVQQTFAESLGYANEIIWDLLSANQAHILKVKIENLIQDPVVPAGLNAGEREKAKAKIEKQKAANKDMRETFFNAIWSQCKYSNRQSLTSIFYVMVATDETDHTKAASATEWSCHPVVRVRRCISISEDSTNSSDCCMVFVDDLGRVYQNWMAYVESNELPKGIMVAPRRGVYNLINNVVQLETWLTPVATTKRKVLNAMDTTTAVTGLAAASVPLLGLLAVPIAGPVMAAAGFAALACGGYGLGRSASQLVDRGTHEQSISITDRTARNHWLGVGGGTVALGAAGATTLLTAATNAGREVGAITQLTVNGMNISSIMISGTGLANGIVDLVLKYMDGDDISAMDALQLSASLVLFTHSVYNFKLASTIINETTNNRIATYRETLSNRQRRMFDKLSKETIRTRGASTGKLDIIRNVNEMPSRKEFNDLYKINKQLNQKGIRPTFAADGPGLILNNEVKTSGAELRANLQHNKGPDVLGKVSQPIPESHKVNGVRSTPAAAFRSDAWLSAPTNPTLANQLDRTHSNYGEGIDILRLSSLVCNGVMIALSSYGSSIFEHIVNAESFETALLSLADVLPEDVMKFVLNMTEIFMQDMWQDLYNVLHFYLPSETVLYHIGKRVLDNYSGYTITQLHDKVSDILAGVRKYFLSLNPNSNESRQKCDVCPGYYSICDL</sequence>
<dbReference type="Proteomes" id="UP000009192">
    <property type="component" value="Unassembled WGS sequence"/>
</dbReference>
<dbReference type="OrthoDB" id="6512497at2759"/>
<dbReference type="OMA" id="NRQRRMF"/>
<feature type="domain" description="DUF4781" evidence="1">
    <location>
        <begin position="128"/>
        <end position="431"/>
    </location>
</feature>
<name>B4L9G4_DROMO</name>
<dbReference type="PANTHER" id="PTHR21115:SF0">
    <property type="entry name" value="GH06117P-RELATED"/>
    <property type="match status" value="1"/>
</dbReference>
<dbReference type="InParanoid" id="B4L9G4"/>
<dbReference type="InterPro" id="IPR031962">
    <property type="entry name" value="DUF4781"/>
</dbReference>
<dbReference type="Pfam" id="PF16013">
    <property type="entry name" value="DUF4781"/>
    <property type="match status" value="1"/>
</dbReference>
<dbReference type="FunCoup" id="B4L9G4">
    <property type="interactions" value="164"/>
</dbReference>
<evidence type="ECO:0000313" key="3">
    <source>
        <dbReference type="Proteomes" id="UP000009192"/>
    </source>
</evidence>
<evidence type="ECO:0000313" key="2">
    <source>
        <dbReference type="EMBL" id="EDW17339.1"/>
    </source>
</evidence>
<dbReference type="KEGG" id="dmo:Dmoj_GI16559"/>
<keyword evidence="3" id="KW-1185">Reference proteome</keyword>
<evidence type="ECO:0000259" key="1">
    <source>
        <dbReference type="Pfam" id="PF16013"/>
    </source>
</evidence>
<dbReference type="PhylomeDB" id="B4L9G4"/>
<dbReference type="HOGENOM" id="CLU_033017_0_0_1"/>
<proteinExistence type="predicted"/>
<dbReference type="PANTHER" id="PTHR21115">
    <property type="entry name" value="GH06117P-RELATED"/>
    <property type="match status" value="1"/>
</dbReference>
<protein>
    <recommendedName>
        <fullName evidence="1">DUF4781 domain-containing protein</fullName>
    </recommendedName>
</protein>
<dbReference type="AlphaFoldDB" id="B4L9G4"/>
<reference evidence="2 3" key="1">
    <citation type="journal article" date="2007" name="Nature">
        <title>Evolution of genes and genomes on the Drosophila phylogeny.</title>
        <authorList>
            <consortium name="Drosophila 12 Genomes Consortium"/>
            <person name="Clark A.G."/>
            <person name="Eisen M.B."/>
            <person name="Smith D.R."/>
            <person name="Bergman C.M."/>
            <person name="Oliver B."/>
            <person name="Markow T.A."/>
            <person name="Kaufman T.C."/>
            <person name="Kellis M."/>
            <person name="Gelbart W."/>
            <person name="Iyer V.N."/>
            <person name="Pollard D.A."/>
            <person name="Sackton T.B."/>
            <person name="Larracuente A.M."/>
            <person name="Singh N.D."/>
            <person name="Abad J.P."/>
            <person name="Abt D.N."/>
            <person name="Adryan B."/>
            <person name="Aguade M."/>
            <person name="Akashi H."/>
            <person name="Anderson W.W."/>
            <person name="Aquadro C.F."/>
            <person name="Ardell D.H."/>
            <person name="Arguello R."/>
            <person name="Artieri C.G."/>
            <person name="Barbash D.A."/>
            <person name="Barker D."/>
            <person name="Barsanti P."/>
            <person name="Batterham P."/>
            <person name="Batzoglou S."/>
            <person name="Begun D."/>
            <person name="Bhutkar A."/>
            <person name="Blanco E."/>
            <person name="Bosak S.A."/>
            <person name="Bradley R.K."/>
            <person name="Brand A.D."/>
            <person name="Brent M.R."/>
            <person name="Brooks A.N."/>
            <person name="Brown R.H."/>
            <person name="Butlin R.K."/>
            <person name="Caggese C."/>
            <person name="Calvi B.R."/>
            <person name="Bernardo de Carvalho A."/>
            <person name="Caspi A."/>
            <person name="Castrezana S."/>
            <person name="Celniker S.E."/>
            <person name="Chang J.L."/>
            <person name="Chapple C."/>
            <person name="Chatterji S."/>
            <person name="Chinwalla A."/>
            <person name="Civetta A."/>
            <person name="Clifton S.W."/>
            <person name="Comeron J.M."/>
            <person name="Costello J.C."/>
            <person name="Coyne J.A."/>
            <person name="Daub J."/>
            <person name="David R.G."/>
            <person name="Delcher A.L."/>
            <person name="Delehaunty K."/>
            <person name="Do C.B."/>
            <person name="Ebling H."/>
            <person name="Edwards K."/>
            <person name="Eickbush T."/>
            <person name="Evans J.D."/>
            <person name="Filipski A."/>
            <person name="Findeiss S."/>
            <person name="Freyhult E."/>
            <person name="Fulton L."/>
            <person name="Fulton R."/>
            <person name="Garcia A.C."/>
            <person name="Gardiner A."/>
            <person name="Garfield D.A."/>
            <person name="Garvin B.E."/>
            <person name="Gibson G."/>
            <person name="Gilbert D."/>
            <person name="Gnerre S."/>
            <person name="Godfrey J."/>
            <person name="Good R."/>
            <person name="Gotea V."/>
            <person name="Gravely B."/>
            <person name="Greenberg A.J."/>
            <person name="Griffiths-Jones S."/>
            <person name="Gross S."/>
            <person name="Guigo R."/>
            <person name="Gustafson E.A."/>
            <person name="Haerty W."/>
            <person name="Hahn M.W."/>
            <person name="Halligan D.L."/>
            <person name="Halpern A.L."/>
            <person name="Halter G.M."/>
            <person name="Han M.V."/>
            <person name="Heger A."/>
            <person name="Hillier L."/>
            <person name="Hinrichs A.S."/>
            <person name="Holmes I."/>
            <person name="Hoskins R.A."/>
            <person name="Hubisz M.J."/>
            <person name="Hultmark D."/>
            <person name="Huntley M.A."/>
            <person name="Jaffe D.B."/>
            <person name="Jagadeeshan S."/>
            <person name="Jeck W.R."/>
            <person name="Johnson J."/>
            <person name="Jones C.D."/>
            <person name="Jordan W.C."/>
            <person name="Karpen G.H."/>
            <person name="Kataoka E."/>
            <person name="Keightley P.D."/>
            <person name="Kheradpour P."/>
            <person name="Kirkness E.F."/>
            <person name="Koerich L.B."/>
            <person name="Kristiansen K."/>
            <person name="Kudrna D."/>
            <person name="Kulathinal R.J."/>
            <person name="Kumar S."/>
            <person name="Kwok R."/>
            <person name="Lander E."/>
            <person name="Langley C.H."/>
            <person name="Lapoint R."/>
            <person name="Lazzaro B.P."/>
            <person name="Lee S.J."/>
            <person name="Levesque L."/>
            <person name="Li R."/>
            <person name="Lin C.F."/>
            <person name="Lin M.F."/>
            <person name="Lindblad-Toh K."/>
            <person name="Llopart A."/>
            <person name="Long M."/>
            <person name="Low L."/>
            <person name="Lozovsky E."/>
            <person name="Lu J."/>
            <person name="Luo M."/>
            <person name="Machado C.A."/>
            <person name="Makalowski W."/>
            <person name="Marzo M."/>
            <person name="Matsuda M."/>
            <person name="Matzkin L."/>
            <person name="McAllister B."/>
            <person name="McBride C.S."/>
            <person name="McKernan B."/>
            <person name="McKernan K."/>
            <person name="Mendez-Lago M."/>
            <person name="Minx P."/>
            <person name="Mollenhauer M.U."/>
            <person name="Montooth K."/>
            <person name="Mount S.M."/>
            <person name="Mu X."/>
            <person name="Myers E."/>
            <person name="Negre B."/>
            <person name="Newfeld S."/>
            <person name="Nielsen R."/>
            <person name="Noor M.A."/>
            <person name="O'Grady P."/>
            <person name="Pachter L."/>
            <person name="Papaceit M."/>
            <person name="Parisi M.J."/>
            <person name="Parisi M."/>
            <person name="Parts L."/>
            <person name="Pedersen J.S."/>
            <person name="Pesole G."/>
            <person name="Phillippy A.M."/>
            <person name="Ponting C.P."/>
            <person name="Pop M."/>
            <person name="Porcelli D."/>
            <person name="Powell J.R."/>
            <person name="Prohaska S."/>
            <person name="Pruitt K."/>
            <person name="Puig M."/>
            <person name="Quesneville H."/>
            <person name="Ram K.R."/>
            <person name="Rand D."/>
            <person name="Rasmussen M.D."/>
            <person name="Reed L.K."/>
            <person name="Reenan R."/>
            <person name="Reily A."/>
            <person name="Remington K.A."/>
            <person name="Rieger T.T."/>
            <person name="Ritchie M.G."/>
            <person name="Robin C."/>
            <person name="Rogers Y.H."/>
            <person name="Rohde C."/>
            <person name="Rozas J."/>
            <person name="Rubenfield M.J."/>
            <person name="Ruiz A."/>
            <person name="Russo S."/>
            <person name="Salzberg S.L."/>
            <person name="Sanchez-Gracia A."/>
            <person name="Saranga D.J."/>
            <person name="Sato H."/>
            <person name="Schaeffer S.W."/>
            <person name="Schatz M.C."/>
            <person name="Schlenke T."/>
            <person name="Schwartz R."/>
            <person name="Segarra C."/>
            <person name="Singh R.S."/>
            <person name="Sirot L."/>
            <person name="Sirota M."/>
            <person name="Sisneros N.B."/>
            <person name="Smith C.D."/>
            <person name="Smith T.F."/>
            <person name="Spieth J."/>
            <person name="Stage D.E."/>
            <person name="Stark A."/>
            <person name="Stephan W."/>
            <person name="Strausberg R.L."/>
            <person name="Strempel S."/>
            <person name="Sturgill D."/>
            <person name="Sutton G."/>
            <person name="Sutton G.G."/>
            <person name="Tao W."/>
            <person name="Teichmann S."/>
            <person name="Tobari Y.N."/>
            <person name="Tomimura Y."/>
            <person name="Tsolas J.M."/>
            <person name="Valente V.L."/>
            <person name="Venter E."/>
            <person name="Venter J.C."/>
            <person name="Vicario S."/>
            <person name="Vieira F.G."/>
            <person name="Vilella A.J."/>
            <person name="Villasante A."/>
            <person name="Walenz B."/>
            <person name="Wang J."/>
            <person name="Wasserman M."/>
            <person name="Watts T."/>
            <person name="Wilson D."/>
            <person name="Wilson R.K."/>
            <person name="Wing R.A."/>
            <person name="Wolfner M.F."/>
            <person name="Wong A."/>
            <person name="Wong G.K."/>
            <person name="Wu C.I."/>
            <person name="Wu G."/>
            <person name="Yamamoto D."/>
            <person name="Yang H.P."/>
            <person name="Yang S.P."/>
            <person name="Yorke J.A."/>
            <person name="Yoshida K."/>
            <person name="Zdobnov E."/>
            <person name="Zhang P."/>
            <person name="Zhang Y."/>
            <person name="Zimin A.V."/>
            <person name="Baldwin J."/>
            <person name="Abdouelleil A."/>
            <person name="Abdulkadir J."/>
            <person name="Abebe A."/>
            <person name="Abera B."/>
            <person name="Abreu J."/>
            <person name="Acer S.C."/>
            <person name="Aftuck L."/>
            <person name="Alexander A."/>
            <person name="An P."/>
            <person name="Anderson E."/>
            <person name="Anderson S."/>
            <person name="Arachi H."/>
            <person name="Azer M."/>
            <person name="Bachantsang P."/>
            <person name="Barry A."/>
            <person name="Bayul T."/>
            <person name="Berlin A."/>
            <person name="Bessette D."/>
            <person name="Bloom T."/>
            <person name="Blye J."/>
            <person name="Boguslavskiy L."/>
            <person name="Bonnet C."/>
            <person name="Boukhgalter B."/>
            <person name="Bourzgui I."/>
            <person name="Brown A."/>
            <person name="Cahill P."/>
            <person name="Channer S."/>
            <person name="Cheshatsang Y."/>
            <person name="Chuda L."/>
            <person name="Citroen M."/>
            <person name="Collymore A."/>
            <person name="Cooke P."/>
            <person name="Costello M."/>
            <person name="D'Aco K."/>
            <person name="Daza R."/>
            <person name="De Haan G."/>
            <person name="DeGray S."/>
            <person name="DeMaso C."/>
            <person name="Dhargay N."/>
            <person name="Dooley K."/>
            <person name="Dooley E."/>
            <person name="Doricent M."/>
            <person name="Dorje P."/>
            <person name="Dorjee K."/>
            <person name="Dupes A."/>
            <person name="Elong R."/>
            <person name="Falk J."/>
            <person name="Farina A."/>
            <person name="Faro S."/>
            <person name="Ferguson D."/>
            <person name="Fisher S."/>
            <person name="Foley C.D."/>
            <person name="Franke A."/>
            <person name="Friedrich D."/>
            <person name="Gadbois L."/>
            <person name="Gearin G."/>
            <person name="Gearin C.R."/>
            <person name="Giannoukos G."/>
            <person name="Goode T."/>
            <person name="Graham J."/>
            <person name="Grandbois E."/>
            <person name="Grewal S."/>
            <person name="Gyaltsen K."/>
            <person name="Hafez N."/>
            <person name="Hagos B."/>
            <person name="Hall J."/>
            <person name="Henson C."/>
            <person name="Hollinger A."/>
            <person name="Honan T."/>
            <person name="Huard M.D."/>
            <person name="Hughes L."/>
            <person name="Hurhula B."/>
            <person name="Husby M.E."/>
            <person name="Kamat A."/>
            <person name="Kanga B."/>
            <person name="Kashin S."/>
            <person name="Khazanovich D."/>
            <person name="Kisner P."/>
            <person name="Lance K."/>
            <person name="Lara M."/>
            <person name="Lee W."/>
            <person name="Lennon N."/>
            <person name="Letendre F."/>
            <person name="LeVine R."/>
            <person name="Lipovsky A."/>
            <person name="Liu X."/>
            <person name="Liu J."/>
            <person name="Liu S."/>
            <person name="Lokyitsang T."/>
            <person name="Lokyitsang Y."/>
            <person name="Lubonja R."/>
            <person name="Lui A."/>
            <person name="MacDonald P."/>
            <person name="Magnisalis V."/>
            <person name="Maru K."/>
            <person name="Matthews C."/>
            <person name="McCusker W."/>
            <person name="McDonough S."/>
            <person name="Mehta T."/>
            <person name="Meldrim J."/>
            <person name="Meneus L."/>
            <person name="Mihai O."/>
            <person name="Mihalev A."/>
            <person name="Mihova T."/>
            <person name="Mittelman R."/>
            <person name="Mlenga V."/>
            <person name="Montmayeur A."/>
            <person name="Mulrain L."/>
            <person name="Navidi A."/>
            <person name="Naylor J."/>
            <person name="Negash T."/>
            <person name="Nguyen T."/>
            <person name="Nguyen N."/>
            <person name="Nicol R."/>
            <person name="Norbu C."/>
            <person name="Norbu N."/>
            <person name="Novod N."/>
            <person name="O'Neill B."/>
            <person name="Osman S."/>
            <person name="Markiewicz E."/>
            <person name="Oyono O.L."/>
            <person name="Patti C."/>
            <person name="Phunkhang P."/>
            <person name="Pierre F."/>
            <person name="Priest M."/>
            <person name="Raghuraman S."/>
            <person name="Rege F."/>
            <person name="Reyes R."/>
            <person name="Rise C."/>
            <person name="Rogov P."/>
            <person name="Ross K."/>
            <person name="Ryan E."/>
            <person name="Settipalli S."/>
            <person name="Shea T."/>
            <person name="Sherpa N."/>
            <person name="Shi L."/>
            <person name="Shih D."/>
            <person name="Sparrow T."/>
            <person name="Spaulding J."/>
            <person name="Stalker J."/>
            <person name="Stange-Thomann N."/>
            <person name="Stavropoulos S."/>
            <person name="Stone C."/>
            <person name="Strader C."/>
            <person name="Tesfaye S."/>
            <person name="Thomson T."/>
            <person name="Thoulutsang Y."/>
            <person name="Thoulutsang D."/>
            <person name="Topham K."/>
            <person name="Topping I."/>
            <person name="Tsamla T."/>
            <person name="Vassiliev H."/>
            <person name="Vo A."/>
            <person name="Wangchuk T."/>
            <person name="Wangdi T."/>
            <person name="Weiand M."/>
            <person name="Wilkinson J."/>
            <person name="Wilson A."/>
            <person name="Yadav S."/>
            <person name="Young G."/>
            <person name="Yu Q."/>
            <person name="Zembek L."/>
            <person name="Zhong D."/>
            <person name="Zimmer A."/>
            <person name="Zwirko Z."/>
            <person name="Jaffe D.B."/>
            <person name="Alvarez P."/>
            <person name="Brockman W."/>
            <person name="Butler J."/>
            <person name="Chin C."/>
            <person name="Gnerre S."/>
            <person name="Grabherr M."/>
            <person name="Kleber M."/>
            <person name="Mauceli E."/>
            <person name="MacCallum I."/>
        </authorList>
    </citation>
    <scope>NUCLEOTIDE SEQUENCE [LARGE SCALE GENOMIC DNA]</scope>
    <source>
        <strain evidence="3">Tucson 15081-1352.22</strain>
    </source>
</reference>
<dbReference type="eggNOG" id="ENOG502S29Y">
    <property type="taxonomic scope" value="Eukaryota"/>
</dbReference>
<dbReference type="EMBL" id="CH933816">
    <property type="protein sequence ID" value="EDW17339.1"/>
    <property type="molecule type" value="Genomic_DNA"/>
</dbReference>
<gene>
    <name evidence="2" type="primary">Dmoj\GI16559</name>
    <name evidence="2" type="ORF">Dmoj_GI16559</name>
</gene>